<protein>
    <submittedName>
        <fullName evidence="2">Uncharacterized protein</fullName>
    </submittedName>
</protein>
<dbReference type="EMBL" id="KZ826390">
    <property type="protein sequence ID" value="PYI02733.1"/>
    <property type="molecule type" value="Genomic_DNA"/>
</dbReference>
<dbReference type="VEuPathDB" id="FungiDB:BO78DRAFT_422297"/>
<gene>
    <name evidence="2" type="ORF">BO78DRAFT_422297</name>
</gene>
<sequence>MNPFTNPFTAAGPNTTAGPSTTEGPFITADGLPYYRQRTIQQKQGTEAQREADAVREENALLRALQHLECEPGELRHSYLLSRGMDVAEYYRMIYTLESKGVELTHDDNMTERRIIVKLPVVLGRGSLDYSWRPFGKRNVEDVCDASDMSRSLPVNTRYLVAAAMVALKKRIETGSWANADSVPGVLMLECHMFPSSADPHREFTLLHHELEYLQALMERNQELWEHHQYVPYFDMVSFPYTRGICKIMRITWEPSDIQLNAIFASNERLKSDLTQNLSGQQ</sequence>
<accession>A0A319FA00</accession>
<evidence type="ECO:0000313" key="2">
    <source>
        <dbReference type="EMBL" id="PYI02733.1"/>
    </source>
</evidence>
<evidence type="ECO:0000313" key="3">
    <source>
        <dbReference type="Proteomes" id="UP000248423"/>
    </source>
</evidence>
<keyword evidence="3" id="KW-1185">Reference proteome</keyword>
<dbReference type="Proteomes" id="UP000248423">
    <property type="component" value="Unassembled WGS sequence"/>
</dbReference>
<feature type="compositionally biased region" description="Polar residues" evidence="1">
    <location>
        <begin position="1"/>
        <end position="23"/>
    </location>
</feature>
<reference evidence="2 3" key="1">
    <citation type="submission" date="2018-02" db="EMBL/GenBank/DDBJ databases">
        <title>The genomes of Aspergillus section Nigri reveals drivers in fungal speciation.</title>
        <authorList>
            <consortium name="DOE Joint Genome Institute"/>
            <person name="Vesth T.C."/>
            <person name="Nybo J."/>
            <person name="Theobald S."/>
            <person name="Brandl J."/>
            <person name="Frisvad J.C."/>
            <person name="Nielsen K.F."/>
            <person name="Lyhne E.K."/>
            <person name="Kogle M.E."/>
            <person name="Kuo A."/>
            <person name="Riley R."/>
            <person name="Clum A."/>
            <person name="Nolan M."/>
            <person name="Lipzen A."/>
            <person name="Salamov A."/>
            <person name="Henrissat B."/>
            <person name="Wiebenga A."/>
            <person name="De vries R.P."/>
            <person name="Grigoriev I.V."/>
            <person name="Mortensen U.H."/>
            <person name="Andersen M.R."/>
            <person name="Baker S.E."/>
        </authorList>
    </citation>
    <scope>NUCLEOTIDE SEQUENCE [LARGE SCALE GENOMIC DNA]</scope>
    <source>
        <strain evidence="2 3">CBS 121057</strain>
    </source>
</reference>
<name>A0A319FA00_ASPSB</name>
<organism evidence="2 3">
    <name type="scientific">Aspergillus sclerotiicarbonarius (strain CBS 121057 / IBT 28362)</name>
    <dbReference type="NCBI Taxonomy" id="1448318"/>
    <lineage>
        <taxon>Eukaryota</taxon>
        <taxon>Fungi</taxon>
        <taxon>Dikarya</taxon>
        <taxon>Ascomycota</taxon>
        <taxon>Pezizomycotina</taxon>
        <taxon>Eurotiomycetes</taxon>
        <taxon>Eurotiomycetidae</taxon>
        <taxon>Eurotiales</taxon>
        <taxon>Aspergillaceae</taxon>
        <taxon>Aspergillus</taxon>
        <taxon>Aspergillus subgen. Circumdati</taxon>
    </lineage>
</organism>
<proteinExistence type="predicted"/>
<feature type="region of interest" description="Disordered" evidence="1">
    <location>
        <begin position="1"/>
        <end position="25"/>
    </location>
</feature>
<evidence type="ECO:0000256" key="1">
    <source>
        <dbReference type="SAM" id="MobiDB-lite"/>
    </source>
</evidence>
<dbReference type="AlphaFoldDB" id="A0A319FA00"/>